<dbReference type="OrthoDB" id="9985508at2"/>
<keyword evidence="2" id="KW-1185">Reference proteome</keyword>
<dbReference type="KEGG" id="tli:Tlie_1550"/>
<dbReference type="HOGENOM" id="CLU_3076150_0_0_0"/>
<organism evidence="1 2">
    <name type="scientific">Thermovirga lienii (strain ATCC BAA-1197 / DSM 17291 / Cas60314)</name>
    <dbReference type="NCBI Taxonomy" id="580340"/>
    <lineage>
        <taxon>Bacteria</taxon>
        <taxon>Thermotogati</taxon>
        <taxon>Synergistota</taxon>
        <taxon>Synergistia</taxon>
        <taxon>Synergistales</taxon>
        <taxon>Thermovirgaceae</taxon>
        <taxon>Thermovirga</taxon>
    </lineage>
</organism>
<evidence type="ECO:0000313" key="1">
    <source>
        <dbReference type="EMBL" id="AER67272.1"/>
    </source>
</evidence>
<dbReference type="STRING" id="580340.Tlie_1550"/>
<accession>G7V7F6</accession>
<protein>
    <submittedName>
        <fullName evidence="1">Cell wall binding repeat-containing protein</fullName>
    </submittedName>
</protein>
<dbReference type="AlphaFoldDB" id="G7V7F6"/>
<reference evidence="1 2" key="2">
    <citation type="journal article" date="2012" name="Stand. Genomic Sci.">
        <title>Genome sequence of the moderately thermophilic, amino-acid-degrading and sulfur-reducing bacterium Thermovirga lienii type strain (Cas60314(T)).</title>
        <authorList>
            <person name="Goker M."/>
            <person name="Saunders E."/>
            <person name="Lapidus A."/>
            <person name="Nolan M."/>
            <person name="Lucas S."/>
            <person name="Hammon N."/>
            <person name="Deshpande S."/>
            <person name="Cheng J.F."/>
            <person name="Han C."/>
            <person name="Tapia R."/>
            <person name="Goodwin L.A."/>
            <person name="Pitluck S."/>
            <person name="Liolios K."/>
            <person name="Mavromatis K."/>
            <person name="Pagani I."/>
            <person name="Ivanova N."/>
            <person name="Mikhailova N."/>
            <person name="Pati A."/>
            <person name="Chen A."/>
            <person name="Palaniappan K."/>
            <person name="Land M."/>
            <person name="Chang Y.J."/>
            <person name="Jeffries C.D."/>
            <person name="Brambilla E.M."/>
            <person name="Rohde M."/>
            <person name="Spring S."/>
            <person name="Detter J.C."/>
            <person name="Woyke T."/>
            <person name="Bristow J."/>
            <person name="Eisen J.A."/>
            <person name="Markowitz V."/>
            <person name="Hugenholtz P."/>
            <person name="Kyrpides N.C."/>
            <person name="Klenk H.P."/>
        </authorList>
    </citation>
    <scope>NUCLEOTIDE SEQUENCE [LARGE SCALE GENOMIC DNA]</scope>
    <source>
        <strain evidence="2">ATCC BAA-1197 / DSM 17291 / Cas60314</strain>
    </source>
</reference>
<reference evidence="2" key="1">
    <citation type="submission" date="2011-10" db="EMBL/GenBank/DDBJ databases">
        <title>The complete genome of chromosome of Thermovirga lienii DSM 17291.</title>
        <authorList>
            <consortium name="US DOE Joint Genome Institute (JGI-PGF)"/>
            <person name="Lucas S."/>
            <person name="Copeland A."/>
            <person name="Lapidus A."/>
            <person name="Glavina del Rio T."/>
            <person name="Dalin E."/>
            <person name="Tice H."/>
            <person name="Bruce D."/>
            <person name="Goodwin L."/>
            <person name="Pitluck S."/>
            <person name="Peters L."/>
            <person name="Mikhailova N."/>
            <person name="Saunders E."/>
            <person name="Kyrpides N."/>
            <person name="Mavromatis K."/>
            <person name="Ivanova N."/>
            <person name="Last F.I."/>
            <person name="Brettin T."/>
            <person name="Detter J.C."/>
            <person name="Han C."/>
            <person name="Larimer F."/>
            <person name="Land M."/>
            <person name="Hauser L."/>
            <person name="Markowitz V."/>
            <person name="Cheng J.-F."/>
            <person name="Hugenholtz P."/>
            <person name="Woyke T."/>
            <person name="Wu D."/>
            <person name="Spring S."/>
            <person name="Schroeder M."/>
            <person name="Brambilla E.-M."/>
            <person name="Klenk H.-P."/>
            <person name="Eisen J.A."/>
        </authorList>
    </citation>
    <scope>NUCLEOTIDE SEQUENCE [LARGE SCALE GENOMIC DNA]</scope>
    <source>
        <strain evidence="2">ATCC BAA-1197 / DSM 17291 / Cas60314</strain>
    </source>
</reference>
<evidence type="ECO:0000313" key="2">
    <source>
        <dbReference type="Proteomes" id="UP000005868"/>
    </source>
</evidence>
<dbReference type="EMBL" id="CP003096">
    <property type="protein sequence ID" value="AER67272.1"/>
    <property type="molecule type" value="Genomic_DNA"/>
</dbReference>
<sequence length="60" mass="6865">MWIKDQNGNWYMANQSIIEETFTSFNVWTKDESGHWLLAKSQDAVSSPQTSAAYHLAESL</sequence>
<name>G7V7F6_THELD</name>
<gene>
    <name evidence="1" type="ordered locus">Tlie_1550</name>
</gene>
<dbReference type="Proteomes" id="UP000005868">
    <property type="component" value="Chromosome"/>
</dbReference>
<proteinExistence type="predicted"/>